<dbReference type="InterPro" id="IPR012550">
    <property type="entry name" value="DUF1706"/>
</dbReference>
<evidence type="ECO:0000313" key="3">
    <source>
        <dbReference type="Proteomes" id="UP000013781"/>
    </source>
</evidence>
<gene>
    <name evidence="2" type="ORF">I586_02511</name>
    <name evidence="1" type="ORF">UAY_03179</name>
</gene>
<dbReference type="Proteomes" id="UP000014157">
    <property type="component" value="Unassembled WGS sequence"/>
</dbReference>
<dbReference type="RefSeq" id="WP_010766489.1">
    <property type="nucleotide sequence ID" value="NZ_ASWB01000003.1"/>
</dbReference>
<name>R2QKP4_9ENTE</name>
<reference evidence="1 3" key="1">
    <citation type="submission" date="2013-02" db="EMBL/GenBank/DDBJ databases">
        <title>The Genome Sequence of Enterococcus moraviensis BAA-383.</title>
        <authorList>
            <consortium name="The Broad Institute Genome Sequencing Platform"/>
            <consortium name="The Broad Institute Genome Sequencing Center for Infectious Disease"/>
            <person name="Earl A.M."/>
            <person name="Gilmore M.S."/>
            <person name="Lebreton F."/>
            <person name="Walker B."/>
            <person name="Young S.K."/>
            <person name="Zeng Q."/>
            <person name="Gargeya S."/>
            <person name="Fitzgerald M."/>
            <person name="Haas B."/>
            <person name="Abouelleil A."/>
            <person name="Alvarado L."/>
            <person name="Arachchi H.M."/>
            <person name="Berlin A.M."/>
            <person name="Chapman S.B."/>
            <person name="Dewar J."/>
            <person name="Goldberg J."/>
            <person name="Griggs A."/>
            <person name="Gujja S."/>
            <person name="Hansen M."/>
            <person name="Howarth C."/>
            <person name="Imamovic A."/>
            <person name="Larimer J."/>
            <person name="McCowan C."/>
            <person name="Murphy C."/>
            <person name="Neiman D."/>
            <person name="Pearson M."/>
            <person name="Priest M."/>
            <person name="Roberts A."/>
            <person name="Saif S."/>
            <person name="Shea T."/>
            <person name="Sisk P."/>
            <person name="Sykes S."/>
            <person name="Wortman J."/>
            <person name="Nusbaum C."/>
            <person name="Birren B."/>
        </authorList>
    </citation>
    <scope>NUCLEOTIDE SEQUENCE [LARGE SCALE GENOMIC DNA]</scope>
    <source>
        <strain evidence="1 3">ATCC BAA-383</strain>
    </source>
</reference>
<evidence type="ECO:0000313" key="4">
    <source>
        <dbReference type="Proteomes" id="UP000014157"/>
    </source>
</evidence>
<dbReference type="Proteomes" id="UP000013781">
    <property type="component" value="Unassembled WGS sequence"/>
</dbReference>
<keyword evidence="4" id="KW-1185">Reference proteome</keyword>
<dbReference type="HOGENOM" id="CLU_124046_0_0_9"/>
<sequence>MRTYETKQELIAEIKKRYEKYDVEFEQVPETLKNERIEEVDKTPSENLSYQLGWVNLILQWEKDEKAGKVVTTPAPGYKWNNLGGLYQSFYETYGKYSLTEQRRMLNNSVTELCEWLQTLSDKELFEPGQRDWATTKAMWPVYKWVHINTVAPFTNFRTKIRKWKKLSKHSE</sequence>
<dbReference type="Gene3D" id="1.20.120.450">
    <property type="entry name" value="dinb family like domain"/>
    <property type="match status" value="1"/>
</dbReference>
<dbReference type="PIRSF" id="PIRSF031551">
    <property type="entry name" value="DUF1706"/>
    <property type="match status" value="1"/>
</dbReference>
<evidence type="ECO:0000313" key="2">
    <source>
        <dbReference type="EMBL" id="EOT66240.1"/>
    </source>
</evidence>
<dbReference type="OrthoDB" id="9786621at2"/>
<dbReference type="EMBL" id="ASWB01000003">
    <property type="protein sequence ID" value="EOT66240.1"/>
    <property type="molecule type" value="Genomic_DNA"/>
</dbReference>
<protein>
    <recommendedName>
        <fullName evidence="5">IRC4 protein</fullName>
    </recommendedName>
</protein>
<dbReference type="PATRIC" id="fig|1158609.3.peg.3102"/>
<comment type="caution">
    <text evidence="1">The sequence shown here is derived from an EMBL/GenBank/DDBJ whole genome shotgun (WGS) entry which is preliminary data.</text>
</comment>
<evidence type="ECO:0008006" key="5">
    <source>
        <dbReference type="Google" id="ProtNLM"/>
    </source>
</evidence>
<dbReference type="Pfam" id="PF08020">
    <property type="entry name" value="DUF1706"/>
    <property type="match status" value="1"/>
</dbReference>
<organism evidence="1 3">
    <name type="scientific">Enterococcus moraviensis ATCC BAA-383</name>
    <dbReference type="NCBI Taxonomy" id="1158609"/>
    <lineage>
        <taxon>Bacteria</taxon>
        <taxon>Bacillati</taxon>
        <taxon>Bacillota</taxon>
        <taxon>Bacilli</taxon>
        <taxon>Lactobacillales</taxon>
        <taxon>Enterococcaceae</taxon>
        <taxon>Enterococcus</taxon>
    </lineage>
</organism>
<dbReference type="InterPro" id="IPR034660">
    <property type="entry name" value="DinB/YfiT-like"/>
</dbReference>
<reference evidence="2 4" key="2">
    <citation type="submission" date="2013-03" db="EMBL/GenBank/DDBJ databases">
        <title>The Genome Sequence of Enterococcus moraviensis BAA-383 (PacBio/Illumina hybrid assembly).</title>
        <authorList>
            <consortium name="The Broad Institute Genomics Platform"/>
            <consortium name="The Broad Institute Genome Sequencing Center for Infectious Disease"/>
            <person name="Earl A."/>
            <person name="Russ C."/>
            <person name="Gilmore M."/>
            <person name="Surin D."/>
            <person name="Walker B."/>
            <person name="Young S."/>
            <person name="Zeng Q."/>
            <person name="Gargeya S."/>
            <person name="Fitzgerald M."/>
            <person name="Haas B."/>
            <person name="Abouelleil A."/>
            <person name="Allen A.W."/>
            <person name="Alvarado L."/>
            <person name="Arachchi H.M."/>
            <person name="Berlin A.M."/>
            <person name="Chapman S.B."/>
            <person name="Gainer-Dewar J."/>
            <person name="Goldberg J."/>
            <person name="Griggs A."/>
            <person name="Gujja S."/>
            <person name="Hansen M."/>
            <person name="Howarth C."/>
            <person name="Imamovic A."/>
            <person name="Ireland A."/>
            <person name="Larimer J."/>
            <person name="McCowan C."/>
            <person name="Murphy C."/>
            <person name="Pearson M."/>
            <person name="Poon T.W."/>
            <person name="Priest M."/>
            <person name="Roberts A."/>
            <person name="Saif S."/>
            <person name="Shea T."/>
            <person name="Sisk P."/>
            <person name="Sykes S."/>
            <person name="Wortman J."/>
            <person name="Nusbaum C."/>
            <person name="Birren B."/>
        </authorList>
    </citation>
    <scope>NUCLEOTIDE SEQUENCE [LARGE SCALE GENOMIC DNA]</scope>
    <source>
        <strain evidence="2 4">ATCC BAA-383</strain>
    </source>
</reference>
<dbReference type="AlphaFoldDB" id="R2QKP4"/>
<accession>R2QKP4</accession>
<evidence type="ECO:0000313" key="1">
    <source>
        <dbReference type="EMBL" id="EOH95753.1"/>
    </source>
</evidence>
<proteinExistence type="predicted"/>
<dbReference type="eggNOG" id="COG4283">
    <property type="taxonomic scope" value="Bacteria"/>
</dbReference>
<dbReference type="PANTHER" id="PTHR40658">
    <property type="match status" value="1"/>
</dbReference>
<dbReference type="EMBL" id="AJAS01000026">
    <property type="protein sequence ID" value="EOH95753.1"/>
    <property type="molecule type" value="Genomic_DNA"/>
</dbReference>
<dbReference type="PANTHER" id="PTHR40658:SF3">
    <property type="entry name" value="CLBS_DFSB FAMILY FOUR-HELIX BUNDLE PROTEIN"/>
    <property type="match status" value="1"/>
</dbReference>